<gene>
    <name evidence="5" type="ORF">Sste5346_007620</name>
</gene>
<dbReference type="Gene3D" id="3.40.50.720">
    <property type="entry name" value="NAD(P)-binding Rossmann-like Domain"/>
    <property type="match status" value="1"/>
</dbReference>
<accession>A0ABR3YTF5</accession>
<protein>
    <submittedName>
        <fullName evidence="5">Uncharacterized protein</fullName>
    </submittedName>
</protein>
<evidence type="ECO:0000256" key="3">
    <source>
        <dbReference type="ARBA" id="ARBA00023002"/>
    </source>
</evidence>
<name>A0ABR3YTF5_9PEZI</name>
<dbReference type="Proteomes" id="UP001583186">
    <property type="component" value="Unassembled WGS sequence"/>
</dbReference>
<evidence type="ECO:0000313" key="5">
    <source>
        <dbReference type="EMBL" id="KAL1891528.1"/>
    </source>
</evidence>
<evidence type="ECO:0000313" key="6">
    <source>
        <dbReference type="Proteomes" id="UP001583186"/>
    </source>
</evidence>
<comment type="similarity">
    <text evidence="1 4">Belongs to the short-chain dehydrogenases/reductases (SDR) family.</text>
</comment>
<dbReference type="PRINTS" id="PR00080">
    <property type="entry name" value="SDRFAMILY"/>
</dbReference>
<dbReference type="InterPro" id="IPR002347">
    <property type="entry name" value="SDR_fam"/>
</dbReference>
<dbReference type="InterPro" id="IPR036291">
    <property type="entry name" value="NAD(P)-bd_dom_sf"/>
</dbReference>
<dbReference type="SUPFAM" id="SSF51735">
    <property type="entry name" value="NAD(P)-binding Rossmann-fold domains"/>
    <property type="match status" value="1"/>
</dbReference>
<comment type="caution">
    <text evidence="5">The sequence shown here is derived from an EMBL/GenBank/DDBJ whole genome shotgun (WGS) entry which is preliminary data.</text>
</comment>
<evidence type="ECO:0000256" key="2">
    <source>
        <dbReference type="ARBA" id="ARBA00022857"/>
    </source>
</evidence>
<dbReference type="PANTHER" id="PTHR43391:SF14">
    <property type="entry name" value="DEHYDROGENASE_REDUCTASE SDR FAMILY PROTEIN 7-LIKE"/>
    <property type="match status" value="1"/>
</dbReference>
<sequence>MSTAPHTGFHFVSTRHTDTYPTIDPSQRDFAGRYVFITGASKGIGRETALSFASAGAAGIGIGARSSLDDLLGPIAEAAKAAGKTPPQVVPVSLDVTDEESVAAAAATVAKAFPRIDVLVNNAGYLEKRCKIGDSDPAEWWSTFTVNVKGPYLVTRAFLPQITKPSEGGGTIVNLSSIAAHLLSQGGSAYQTSKLALQRFTEFVDVDHGLDTPEGILVFAIHPGGVLTNMGKRLPVERHAQLTETSKLAADVIVYLTEKRRLWLAARYLSAPWDVEELLSKEEEVVQGDKLKVRMVV</sequence>
<keyword evidence="6" id="KW-1185">Reference proteome</keyword>
<dbReference type="PRINTS" id="PR00081">
    <property type="entry name" value="GDHRDH"/>
</dbReference>
<evidence type="ECO:0000256" key="4">
    <source>
        <dbReference type="RuleBase" id="RU000363"/>
    </source>
</evidence>
<organism evidence="5 6">
    <name type="scientific">Sporothrix stenoceras</name>
    <dbReference type="NCBI Taxonomy" id="5173"/>
    <lineage>
        <taxon>Eukaryota</taxon>
        <taxon>Fungi</taxon>
        <taxon>Dikarya</taxon>
        <taxon>Ascomycota</taxon>
        <taxon>Pezizomycotina</taxon>
        <taxon>Sordariomycetes</taxon>
        <taxon>Sordariomycetidae</taxon>
        <taxon>Ophiostomatales</taxon>
        <taxon>Ophiostomataceae</taxon>
        <taxon>Sporothrix</taxon>
    </lineage>
</organism>
<dbReference type="Pfam" id="PF00106">
    <property type="entry name" value="adh_short"/>
    <property type="match status" value="1"/>
</dbReference>
<evidence type="ECO:0000256" key="1">
    <source>
        <dbReference type="ARBA" id="ARBA00006484"/>
    </source>
</evidence>
<dbReference type="EMBL" id="JAWCUI010000052">
    <property type="protein sequence ID" value="KAL1891528.1"/>
    <property type="molecule type" value="Genomic_DNA"/>
</dbReference>
<dbReference type="CDD" id="cd05233">
    <property type="entry name" value="SDR_c"/>
    <property type="match status" value="1"/>
</dbReference>
<reference evidence="5 6" key="1">
    <citation type="journal article" date="2024" name="IMA Fungus">
        <title>IMA Genome - F19 : A genome assembly and annotation guide to empower mycologists, including annotated draft genome sequences of Ceratocystis pirilliformis, Diaporthe australafricana, Fusarium ophioides, Paecilomyces lecythidis, and Sporothrix stenoceras.</title>
        <authorList>
            <person name="Aylward J."/>
            <person name="Wilson A.M."/>
            <person name="Visagie C.M."/>
            <person name="Spraker J."/>
            <person name="Barnes I."/>
            <person name="Buitendag C."/>
            <person name="Ceriani C."/>
            <person name="Del Mar Angel L."/>
            <person name="du Plessis D."/>
            <person name="Fuchs T."/>
            <person name="Gasser K."/>
            <person name="Kramer D."/>
            <person name="Li W."/>
            <person name="Munsamy K."/>
            <person name="Piso A."/>
            <person name="Price J.L."/>
            <person name="Sonnekus B."/>
            <person name="Thomas C."/>
            <person name="van der Nest A."/>
            <person name="van Dijk A."/>
            <person name="van Heerden A."/>
            <person name="van Vuuren N."/>
            <person name="Yilmaz N."/>
            <person name="Duong T.A."/>
            <person name="van der Merwe N.A."/>
            <person name="Wingfield M.J."/>
            <person name="Wingfield B.D."/>
        </authorList>
    </citation>
    <scope>NUCLEOTIDE SEQUENCE [LARGE SCALE GENOMIC DNA]</scope>
    <source>
        <strain evidence="5 6">CMW 5346</strain>
    </source>
</reference>
<keyword evidence="2" id="KW-0521">NADP</keyword>
<dbReference type="PANTHER" id="PTHR43391">
    <property type="entry name" value="RETINOL DEHYDROGENASE-RELATED"/>
    <property type="match status" value="1"/>
</dbReference>
<keyword evidence="3" id="KW-0560">Oxidoreductase</keyword>
<proteinExistence type="inferred from homology"/>